<dbReference type="GO" id="GO:0016787">
    <property type="term" value="F:hydrolase activity"/>
    <property type="evidence" value="ECO:0007669"/>
    <property type="project" value="UniProtKB-KW"/>
</dbReference>
<dbReference type="InterPro" id="IPR036526">
    <property type="entry name" value="C-N_Hydrolase_sf"/>
</dbReference>
<dbReference type="PROSITE" id="PS01227">
    <property type="entry name" value="UPF0012"/>
    <property type="match status" value="1"/>
</dbReference>
<dbReference type="KEGG" id="ssai:N0B31_02380"/>
<keyword evidence="3" id="KW-1185">Reference proteome</keyword>
<reference evidence="2" key="1">
    <citation type="submission" date="2022-09" db="EMBL/GenBank/DDBJ databases">
        <title>Diverse halophilic archaea isolated from saline environments.</title>
        <authorList>
            <person name="Cui H.-L."/>
        </authorList>
    </citation>
    <scope>NUCLEOTIDE SEQUENCE</scope>
    <source>
        <strain evidence="2">ZS-35-S2</strain>
    </source>
</reference>
<organism evidence="2 3">
    <name type="scientific">Salinirubellus salinus</name>
    <dbReference type="NCBI Taxonomy" id="1364945"/>
    <lineage>
        <taxon>Archaea</taxon>
        <taxon>Methanobacteriati</taxon>
        <taxon>Methanobacteriota</taxon>
        <taxon>Stenosarchaea group</taxon>
        <taxon>Halobacteria</taxon>
        <taxon>Halobacteriales</taxon>
        <taxon>Natronomonadaceae</taxon>
        <taxon>Salinirubellus</taxon>
    </lineage>
</organism>
<name>A0A9E7R431_9EURY</name>
<dbReference type="InterPro" id="IPR003010">
    <property type="entry name" value="C-N_Hydrolase"/>
</dbReference>
<dbReference type="PANTHER" id="PTHR23088">
    <property type="entry name" value="NITRILASE-RELATED"/>
    <property type="match status" value="1"/>
</dbReference>
<keyword evidence="2" id="KW-0378">Hydrolase</keyword>
<dbReference type="PANTHER" id="PTHR23088:SF27">
    <property type="entry name" value="DEAMINATED GLUTATHIONE AMIDASE"/>
    <property type="match status" value="1"/>
</dbReference>
<dbReference type="Pfam" id="PF00795">
    <property type="entry name" value="CN_hydrolase"/>
    <property type="match status" value="1"/>
</dbReference>
<gene>
    <name evidence="2" type="ORF">N0B31_02380</name>
</gene>
<dbReference type="EMBL" id="CP104003">
    <property type="protein sequence ID" value="UWM55136.1"/>
    <property type="molecule type" value="Genomic_DNA"/>
</dbReference>
<accession>A0A9E7R431</accession>
<protein>
    <submittedName>
        <fullName evidence="2">Carbon-nitrogen family hydrolase</fullName>
    </submittedName>
</protein>
<evidence type="ECO:0000259" key="1">
    <source>
        <dbReference type="PROSITE" id="PS50263"/>
    </source>
</evidence>
<dbReference type="CDD" id="cd07583">
    <property type="entry name" value="nitrilase_5"/>
    <property type="match status" value="1"/>
</dbReference>
<dbReference type="InterPro" id="IPR001110">
    <property type="entry name" value="UPF0012_CS"/>
</dbReference>
<dbReference type="AlphaFoldDB" id="A0A9E7R431"/>
<feature type="domain" description="CN hydrolase" evidence="1">
    <location>
        <begin position="1"/>
        <end position="256"/>
    </location>
</feature>
<proteinExistence type="predicted"/>
<dbReference type="PROSITE" id="PS50263">
    <property type="entry name" value="CN_HYDROLASE"/>
    <property type="match status" value="1"/>
</dbReference>
<dbReference type="RefSeq" id="WP_260594188.1">
    <property type="nucleotide sequence ID" value="NZ_CP104003.1"/>
</dbReference>
<evidence type="ECO:0000313" key="2">
    <source>
        <dbReference type="EMBL" id="UWM55136.1"/>
    </source>
</evidence>
<dbReference type="GeneID" id="74941232"/>
<dbReference type="Proteomes" id="UP001057580">
    <property type="component" value="Chromosome"/>
</dbReference>
<dbReference type="Gene3D" id="3.60.110.10">
    <property type="entry name" value="Carbon-nitrogen hydrolase"/>
    <property type="match status" value="1"/>
</dbReference>
<sequence length="273" mass="29107">MRLTCAQQLVEGGDVPGNVDRARTAIVEAADEGADLVVLPELFNVGYFAFDAYARRAESLAGETLSDLSAHAADRGVALLAGSIVEDLGATARETDVSTPADEGLANTAVLFDATGERRAVYRKRHLFGYDSAEPELLTPGESRGVATLSLGGDDVTVGVTTCYDVRFPEQYRDLAEAGCDLVCVPSAWPYPRVEHWNLLPRARAVENQFYVATANGAGTFDGSTLLGRSTVYDPEGHAMASTGDDPALVTATVDPGRVEAVRASFPAWHDRR</sequence>
<evidence type="ECO:0000313" key="3">
    <source>
        <dbReference type="Proteomes" id="UP001057580"/>
    </source>
</evidence>
<dbReference type="SUPFAM" id="SSF56317">
    <property type="entry name" value="Carbon-nitrogen hydrolase"/>
    <property type="match status" value="1"/>
</dbReference>